<dbReference type="RefSeq" id="WP_188919356.1">
    <property type="nucleotide sequence ID" value="NZ_BMPZ01000003.1"/>
</dbReference>
<feature type="transmembrane region" description="Helical" evidence="7">
    <location>
        <begin position="408"/>
        <end position="426"/>
    </location>
</feature>
<comment type="similarity">
    <text evidence="2">Belongs to the ABC-4 integral membrane protein family. LolC/E subfamily.</text>
</comment>
<keyword evidence="6 7" id="KW-0472">Membrane</keyword>
<accession>A0A917N8X0</accession>
<evidence type="ECO:0000256" key="2">
    <source>
        <dbReference type="ARBA" id="ARBA00005236"/>
    </source>
</evidence>
<evidence type="ECO:0000256" key="5">
    <source>
        <dbReference type="ARBA" id="ARBA00022989"/>
    </source>
</evidence>
<evidence type="ECO:0000256" key="1">
    <source>
        <dbReference type="ARBA" id="ARBA00004651"/>
    </source>
</evidence>
<feature type="transmembrane region" description="Helical" evidence="7">
    <location>
        <begin position="21"/>
        <end position="43"/>
    </location>
</feature>
<evidence type="ECO:0000256" key="6">
    <source>
        <dbReference type="ARBA" id="ARBA00023136"/>
    </source>
</evidence>
<feature type="transmembrane region" description="Helical" evidence="7">
    <location>
        <begin position="264"/>
        <end position="283"/>
    </location>
</feature>
<keyword evidence="3" id="KW-1003">Cell membrane</keyword>
<protein>
    <recommendedName>
        <fullName evidence="8">ABC3 transporter permease C-terminal domain-containing protein</fullName>
    </recommendedName>
</protein>
<dbReference type="InterPro" id="IPR003838">
    <property type="entry name" value="ABC3_permease_C"/>
</dbReference>
<keyword evidence="4 7" id="KW-0812">Transmembrane</keyword>
<dbReference type="AlphaFoldDB" id="A0A917N8X0"/>
<reference evidence="9" key="1">
    <citation type="journal article" date="2014" name="Int. J. Syst. Evol. Microbiol.">
        <title>Complete genome sequence of Corynebacterium casei LMG S-19264T (=DSM 44701T), isolated from a smear-ripened cheese.</title>
        <authorList>
            <consortium name="US DOE Joint Genome Institute (JGI-PGF)"/>
            <person name="Walter F."/>
            <person name="Albersmeier A."/>
            <person name="Kalinowski J."/>
            <person name="Ruckert C."/>
        </authorList>
    </citation>
    <scope>NUCLEOTIDE SEQUENCE</scope>
    <source>
        <strain evidence="9">JCM 30804</strain>
    </source>
</reference>
<dbReference type="Proteomes" id="UP000613743">
    <property type="component" value="Unassembled WGS sequence"/>
</dbReference>
<feature type="transmembrane region" description="Helical" evidence="7">
    <location>
        <begin position="360"/>
        <end position="381"/>
    </location>
</feature>
<feature type="transmembrane region" description="Helical" evidence="7">
    <location>
        <begin position="304"/>
        <end position="326"/>
    </location>
</feature>
<name>A0A917N8X0_9GAMM</name>
<feature type="transmembrane region" description="Helical" evidence="7">
    <location>
        <begin position="777"/>
        <end position="797"/>
    </location>
</feature>
<feature type="domain" description="ABC3 transporter permease C-terminal" evidence="8">
    <location>
        <begin position="264"/>
        <end position="387"/>
    </location>
</feature>
<keyword evidence="10" id="KW-1185">Reference proteome</keyword>
<reference evidence="9" key="2">
    <citation type="submission" date="2020-09" db="EMBL/GenBank/DDBJ databases">
        <authorList>
            <person name="Sun Q."/>
            <person name="Ohkuma M."/>
        </authorList>
    </citation>
    <scope>NUCLEOTIDE SEQUENCE</scope>
    <source>
        <strain evidence="9">JCM 30804</strain>
    </source>
</reference>
<dbReference type="GO" id="GO:0044874">
    <property type="term" value="P:lipoprotein localization to outer membrane"/>
    <property type="evidence" value="ECO:0007669"/>
    <property type="project" value="TreeGrafter"/>
</dbReference>
<dbReference type="InterPro" id="IPR051447">
    <property type="entry name" value="Lipoprotein-release_system"/>
</dbReference>
<evidence type="ECO:0000256" key="7">
    <source>
        <dbReference type="SAM" id="Phobius"/>
    </source>
</evidence>
<gene>
    <name evidence="9" type="primary">attFG</name>
    <name evidence="9" type="ORF">GCM10009332_14360</name>
</gene>
<feature type="transmembrane region" description="Helical" evidence="7">
    <location>
        <begin position="832"/>
        <end position="850"/>
    </location>
</feature>
<keyword evidence="5 7" id="KW-1133">Transmembrane helix</keyword>
<feature type="transmembrane region" description="Helical" evidence="7">
    <location>
        <begin position="736"/>
        <end position="756"/>
    </location>
</feature>
<evidence type="ECO:0000259" key="8">
    <source>
        <dbReference type="Pfam" id="PF02687"/>
    </source>
</evidence>
<feature type="transmembrane region" description="Helical" evidence="7">
    <location>
        <begin position="432"/>
        <end position="451"/>
    </location>
</feature>
<organism evidence="9 10">
    <name type="scientific">Shewanella gelidii</name>
    <dbReference type="NCBI Taxonomy" id="1642821"/>
    <lineage>
        <taxon>Bacteria</taxon>
        <taxon>Pseudomonadati</taxon>
        <taxon>Pseudomonadota</taxon>
        <taxon>Gammaproteobacteria</taxon>
        <taxon>Alteromonadales</taxon>
        <taxon>Shewanellaceae</taxon>
        <taxon>Shewanella</taxon>
    </lineage>
</organism>
<evidence type="ECO:0000256" key="3">
    <source>
        <dbReference type="ARBA" id="ARBA00022475"/>
    </source>
</evidence>
<evidence type="ECO:0000313" key="10">
    <source>
        <dbReference type="Proteomes" id="UP000613743"/>
    </source>
</evidence>
<dbReference type="EMBL" id="BMPZ01000003">
    <property type="protein sequence ID" value="GGI78065.1"/>
    <property type="molecule type" value="Genomic_DNA"/>
</dbReference>
<comment type="caution">
    <text evidence="9">The sequence shown here is derived from an EMBL/GenBank/DDBJ whole genome shotgun (WGS) entry which is preliminary data.</text>
</comment>
<comment type="subcellular location">
    <subcellularLocation>
        <location evidence="1">Cell membrane</location>
        <topology evidence="1">Multi-pass membrane protein</topology>
    </subcellularLocation>
</comment>
<dbReference type="PANTHER" id="PTHR30489:SF0">
    <property type="entry name" value="LIPOPROTEIN-RELEASING SYSTEM TRANSMEMBRANE PROTEIN LOLE"/>
    <property type="match status" value="1"/>
</dbReference>
<dbReference type="Pfam" id="PF02687">
    <property type="entry name" value="FtsX"/>
    <property type="match status" value="2"/>
</dbReference>
<sequence>MSNFLRLSWHCARVFAAHYRHAPLQAGGILLGVVLAVTLLVGVRATNDNAIRSYSESTELLSQRATGLLLAQQGDLDETWYFKLRQSQLQTPLAVVTGVLENSQGQRWEMHGSDLVAAMSQRQVSDTNKNSDGKQAQAPVNFNQLPLNRLLSGEPLLLMSQSLAKRAAPNGTLQLKQHDIRVLSVNDDLGLGNNIVADISFAQTLLGKTGRLSYIALFDPHPQLETLLQQALGEGYDQHLRLIKQDQGEALTALTQSFHLNLNAMSLLAFIVGLFIAYNGVRYSLLKRQTLLVKLLQQGVTRQALMAGLLTELLALVILGSCVGFVTGLQLSQWLQPLVALTLEQLYGAQLLPGQFQWRWLFQAIVLTLVAAGLACIPLYLQLSRQPLARSATRVALQSSAERQNRRLFILATVLLGCAAILLPFSNHYKQSLLLMGLVIVAIPMLLPLALQYSCQLLAKWSQTIRLSIEQRNLLHYSIAETRELIAPLSLAMMAMLLALCANIAMNTLVSSFDITLRQWLDNRLHADVYFRPALSDFPKLKQDFERHPQVNGIFEQWNARISFRDQPTNITTQDEYSLRNTTVLKEHLDDFWPAYLAGESILISEPLAIKQGINMGDKVAWDDVTGRWYQDLKPQMSKHIANGQNNTPRPLTVAGVFFDYGNPLGEIMIAEPLWHQLGHQAYLKSIAITTTADFTPLVEAVQAQYNLSSANVYSQGKIKDQAMKMFAKTFSITSVLNSLTLLVAAIGLFSAVVMLTQSRQAPLARLYALGVTRRQIRISVFGQMLLIIGLSAFVAIPTGYALSYLLIHKVTLQAFGWSIPMVWSWMECMKLMLIALATGTIAVSLPLYWQTRRPLVASLQQEAM</sequence>
<evidence type="ECO:0000256" key="4">
    <source>
        <dbReference type="ARBA" id="ARBA00022692"/>
    </source>
</evidence>
<dbReference type="GO" id="GO:0098797">
    <property type="term" value="C:plasma membrane protein complex"/>
    <property type="evidence" value="ECO:0007669"/>
    <property type="project" value="TreeGrafter"/>
</dbReference>
<dbReference type="PANTHER" id="PTHR30489">
    <property type="entry name" value="LIPOPROTEIN-RELEASING SYSTEM TRANSMEMBRANE PROTEIN LOLE"/>
    <property type="match status" value="1"/>
</dbReference>
<proteinExistence type="inferred from homology"/>
<feature type="domain" description="ABC3 transporter permease C-terminal" evidence="8">
    <location>
        <begin position="738"/>
        <end position="849"/>
    </location>
</feature>
<feature type="transmembrane region" description="Helical" evidence="7">
    <location>
        <begin position="485"/>
        <end position="506"/>
    </location>
</feature>
<evidence type="ECO:0000313" key="9">
    <source>
        <dbReference type="EMBL" id="GGI78065.1"/>
    </source>
</evidence>